<dbReference type="AlphaFoldDB" id="A0A0C9YDR3"/>
<comment type="similarity">
    <text evidence="1">Belongs to the peptidase M43B family.</text>
</comment>
<dbReference type="InterPro" id="IPR024079">
    <property type="entry name" value="MetalloPept_cat_dom_sf"/>
</dbReference>
<gene>
    <name evidence="11" type="ORF">K443DRAFT_672514</name>
</gene>
<reference evidence="11 12" key="1">
    <citation type="submission" date="2014-04" db="EMBL/GenBank/DDBJ databases">
        <authorList>
            <consortium name="DOE Joint Genome Institute"/>
            <person name="Kuo A."/>
            <person name="Kohler A."/>
            <person name="Nagy L.G."/>
            <person name="Floudas D."/>
            <person name="Copeland A."/>
            <person name="Barry K.W."/>
            <person name="Cichocki N."/>
            <person name="Veneault-Fourrey C."/>
            <person name="LaButti K."/>
            <person name="Lindquist E.A."/>
            <person name="Lipzen A."/>
            <person name="Lundell T."/>
            <person name="Morin E."/>
            <person name="Murat C."/>
            <person name="Sun H."/>
            <person name="Tunlid A."/>
            <person name="Henrissat B."/>
            <person name="Grigoriev I.V."/>
            <person name="Hibbett D.S."/>
            <person name="Martin F."/>
            <person name="Nordberg H.P."/>
            <person name="Cantor M.N."/>
            <person name="Hua S.X."/>
        </authorList>
    </citation>
    <scope>NUCLEOTIDE SEQUENCE [LARGE SCALE GENOMIC DNA]</scope>
    <source>
        <strain evidence="11 12">LaAM-08-1</strain>
    </source>
</reference>
<dbReference type="PANTHER" id="PTHR47466:SF1">
    <property type="entry name" value="METALLOPROTEASE MEP1 (AFU_ORTHOLOGUE AFUA_1G07730)-RELATED"/>
    <property type="match status" value="1"/>
</dbReference>
<dbReference type="Proteomes" id="UP000054477">
    <property type="component" value="Unassembled WGS sequence"/>
</dbReference>
<evidence type="ECO:0000256" key="4">
    <source>
        <dbReference type="ARBA" id="ARBA00022729"/>
    </source>
</evidence>
<evidence type="ECO:0000256" key="3">
    <source>
        <dbReference type="ARBA" id="ARBA00022723"/>
    </source>
</evidence>
<evidence type="ECO:0000256" key="9">
    <source>
        <dbReference type="SAM" id="MobiDB-lite"/>
    </source>
</evidence>
<keyword evidence="2" id="KW-0645">Protease</keyword>
<dbReference type="EMBL" id="KN838542">
    <property type="protein sequence ID" value="KIK08497.1"/>
    <property type="molecule type" value="Genomic_DNA"/>
</dbReference>
<reference evidence="12" key="2">
    <citation type="submission" date="2015-01" db="EMBL/GenBank/DDBJ databases">
        <title>Evolutionary Origins and Diversification of the Mycorrhizal Mutualists.</title>
        <authorList>
            <consortium name="DOE Joint Genome Institute"/>
            <consortium name="Mycorrhizal Genomics Consortium"/>
            <person name="Kohler A."/>
            <person name="Kuo A."/>
            <person name="Nagy L.G."/>
            <person name="Floudas D."/>
            <person name="Copeland A."/>
            <person name="Barry K.W."/>
            <person name="Cichocki N."/>
            <person name="Veneault-Fourrey C."/>
            <person name="LaButti K."/>
            <person name="Lindquist E.A."/>
            <person name="Lipzen A."/>
            <person name="Lundell T."/>
            <person name="Morin E."/>
            <person name="Murat C."/>
            <person name="Riley R."/>
            <person name="Ohm R."/>
            <person name="Sun H."/>
            <person name="Tunlid A."/>
            <person name="Henrissat B."/>
            <person name="Grigoriev I.V."/>
            <person name="Hibbett D.S."/>
            <person name="Martin F."/>
        </authorList>
    </citation>
    <scope>NUCLEOTIDE SEQUENCE [LARGE SCALE GENOMIC DNA]</scope>
    <source>
        <strain evidence="12">LaAM-08-1</strain>
    </source>
</reference>
<dbReference type="OrthoDB" id="536211at2759"/>
<dbReference type="Pfam" id="PF05572">
    <property type="entry name" value="Peptidase_M43"/>
    <property type="match status" value="1"/>
</dbReference>
<evidence type="ECO:0000256" key="5">
    <source>
        <dbReference type="ARBA" id="ARBA00022801"/>
    </source>
</evidence>
<dbReference type="GO" id="GO:0008237">
    <property type="term" value="F:metallopeptidase activity"/>
    <property type="evidence" value="ECO:0007669"/>
    <property type="project" value="UniProtKB-KW"/>
</dbReference>
<proteinExistence type="inferred from homology"/>
<dbReference type="Gene3D" id="3.40.390.10">
    <property type="entry name" value="Collagenase (Catalytic Domain)"/>
    <property type="match status" value="1"/>
</dbReference>
<keyword evidence="3" id="KW-0479">Metal-binding</keyword>
<accession>A0A0C9YDR3</accession>
<dbReference type="GO" id="GO:0006508">
    <property type="term" value="P:proteolysis"/>
    <property type="evidence" value="ECO:0007669"/>
    <property type="project" value="UniProtKB-KW"/>
</dbReference>
<keyword evidence="5" id="KW-0378">Hydrolase</keyword>
<keyword evidence="4" id="KW-0732">Signal</keyword>
<sequence length="79" mass="8192">MFPSSYSGASNDVGVVMLFSSFPGGSSAPYNLGPTLTHEAGHWVGLYHTFQGGCTGAGDRVDDTPPEASIAYGCPRLSH</sequence>
<organism evidence="11 12">
    <name type="scientific">Laccaria amethystina LaAM-08-1</name>
    <dbReference type="NCBI Taxonomy" id="1095629"/>
    <lineage>
        <taxon>Eukaryota</taxon>
        <taxon>Fungi</taxon>
        <taxon>Dikarya</taxon>
        <taxon>Basidiomycota</taxon>
        <taxon>Agaricomycotina</taxon>
        <taxon>Agaricomycetes</taxon>
        <taxon>Agaricomycetidae</taxon>
        <taxon>Agaricales</taxon>
        <taxon>Agaricineae</taxon>
        <taxon>Hydnangiaceae</taxon>
        <taxon>Laccaria</taxon>
    </lineage>
</organism>
<evidence type="ECO:0000256" key="6">
    <source>
        <dbReference type="ARBA" id="ARBA00022833"/>
    </source>
</evidence>
<evidence type="ECO:0000256" key="7">
    <source>
        <dbReference type="ARBA" id="ARBA00023049"/>
    </source>
</evidence>
<evidence type="ECO:0000256" key="2">
    <source>
        <dbReference type="ARBA" id="ARBA00022670"/>
    </source>
</evidence>
<keyword evidence="7" id="KW-0482">Metalloprotease</keyword>
<dbReference type="SUPFAM" id="SSF55486">
    <property type="entry name" value="Metalloproteases ('zincins'), catalytic domain"/>
    <property type="match status" value="1"/>
</dbReference>
<dbReference type="GO" id="GO:0046872">
    <property type="term" value="F:metal ion binding"/>
    <property type="evidence" value="ECO:0007669"/>
    <property type="project" value="UniProtKB-KW"/>
</dbReference>
<dbReference type="HOGENOM" id="CLU_2606423_0_0_1"/>
<protein>
    <submittedName>
        <fullName evidence="11">Unplaced genomic scaffold K443scaffold_7, whole genome shotgun sequence</fullName>
    </submittedName>
</protein>
<feature type="domain" description="Peptidase M43 pregnancy-associated plasma-A" evidence="10">
    <location>
        <begin position="27"/>
        <end position="69"/>
    </location>
</feature>
<name>A0A0C9YDR3_9AGAR</name>
<feature type="region of interest" description="Disordered" evidence="9">
    <location>
        <begin position="58"/>
        <end position="79"/>
    </location>
</feature>
<evidence type="ECO:0000313" key="12">
    <source>
        <dbReference type="Proteomes" id="UP000054477"/>
    </source>
</evidence>
<evidence type="ECO:0000256" key="8">
    <source>
        <dbReference type="ARBA" id="ARBA00023157"/>
    </source>
</evidence>
<keyword evidence="8" id="KW-1015">Disulfide bond</keyword>
<keyword evidence="6" id="KW-0862">Zinc</keyword>
<evidence type="ECO:0000256" key="1">
    <source>
        <dbReference type="ARBA" id="ARBA00008721"/>
    </source>
</evidence>
<evidence type="ECO:0000313" key="11">
    <source>
        <dbReference type="EMBL" id="KIK08497.1"/>
    </source>
</evidence>
<dbReference type="MEROPS" id="M43.008"/>
<keyword evidence="12" id="KW-1185">Reference proteome</keyword>
<dbReference type="InterPro" id="IPR008754">
    <property type="entry name" value="Peptidase_M43"/>
</dbReference>
<evidence type="ECO:0000259" key="10">
    <source>
        <dbReference type="Pfam" id="PF05572"/>
    </source>
</evidence>
<dbReference type="PANTHER" id="PTHR47466">
    <property type="match status" value="1"/>
</dbReference>